<comment type="caution">
    <text evidence="1">The sequence shown here is derived from an EMBL/GenBank/DDBJ whole genome shotgun (WGS) entry which is preliminary data.</text>
</comment>
<sequence length="79" mass="8315">MHRRQAAHTGWRCTFGDIVTGWATTLRASFLVAVFTSGVALICHYADGLTGLLSGAGLLGTVSLANRRPWGSALSPARS</sequence>
<dbReference type="RefSeq" id="WP_086780314.1">
    <property type="nucleotide sequence ID" value="NZ_JAGIOO010000001.1"/>
</dbReference>
<accession>A0ABS5ACX9</accession>
<proteinExistence type="predicted"/>
<organism evidence="1 2">
    <name type="scientific">Crossiella equi</name>
    <dbReference type="NCBI Taxonomy" id="130796"/>
    <lineage>
        <taxon>Bacteria</taxon>
        <taxon>Bacillati</taxon>
        <taxon>Actinomycetota</taxon>
        <taxon>Actinomycetes</taxon>
        <taxon>Pseudonocardiales</taxon>
        <taxon>Pseudonocardiaceae</taxon>
        <taxon>Crossiella</taxon>
    </lineage>
</organism>
<reference evidence="1 2" key="1">
    <citation type="submission" date="2021-03" db="EMBL/GenBank/DDBJ databases">
        <title>Sequencing the genomes of 1000 actinobacteria strains.</title>
        <authorList>
            <person name="Klenk H.-P."/>
        </authorList>
    </citation>
    <scope>NUCLEOTIDE SEQUENCE [LARGE SCALE GENOMIC DNA]</scope>
    <source>
        <strain evidence="1 2">DSM 44580</strain>
    </source>
</reference>
<keyword evidence="2" id="KW-1185">Reference proteome</keyword>
<evidence type="ECO:0000313" key="2">
    <source>
        <dbReference type="Proteomes" id="UP001519363"/>
    </source>
</evidence>
<name>A0ABS5ACX9_9PSEU</name>
<dbReference type="Proteomes" id="UP001519363">
    <property type="component" value="Unassembled WGS sequence"/>
</dbReference>
<dbReference type="EMBL" id="JAGIOO010000001">
    <property type="protein sequence ID" value="MBP2474431.1"/>
    <property type="molecule type" value="Genomic_DNA"/>
</dbReference>
<evidence type="ECO:0000313" key="1">
    <source>
        <dbReference type="EMBL" id="MBP2474431.1"/>
    </source>
</evidence>
<gene>
    <name evidence="1" type="ORF">JOF53_003303</name>
</gene>
<protein>
    <submittedName>
        <fullName evidence="1">Uncharacterized protein</fullName>
    </submittedName>
</protein>